<dbReference type="InterPro" id="IPR029016">
    <property type="entry name" value="GAF-like_dom_sf"/>
</dbReference>
<dbReference type="SUPFAM" id="SSF55781">
    <property type="entry name" value="GAF domain-like"/>
    <property type="match status" value="1"/>
</dbReference>
<dbReference type="InterPro" id="IPR025736">
    <property type="entry name" value="PucR_C-HTH_dom"/>
</dbReference>
<protein>
    <recommendedName>
        <fullName evidence="1">GAF domain-containing protein</fullName>
    </recommendedName>
</protein>
<dbReference type="PANTHER" id="PTHR33744:SF1">
    <property type="entry name" value="DNA-BINDING TRANSCRIPTIONAL ACTIVATOR ADER"/>
    <property type="match status" value="1"/>
</dbReference>
<dbReference type="Gene3D" id="3.30.450.40">
    <property type="match status" value="1"/>
</dbReference>
<proteinExistence type="predicted"/>
<dbReference type="AlphaFoldDB" id="A0A679JJC5"/>
<evidence type="ECO:0000259" key="1">
    <source>
        <dbReference type="SMART" id="SM00065"/>
    </source>
</evidence>
<dbReference type="InterPro" id="IPR042070">
    <property type="entry name" value="PucR_C-HTH_sf"/>
</dbReference>
<name>A0A679JJC5_VARPD</name>
<feature type="domain" description="GAF" evidence="1">
    <location>
        <begin position="99"/>
        <end position="250"/>
    </location>
</feature>
<dbReference type="InterPro" id="IPR051448">
    <property type="entry name" value="CdaR-like_regulators"/>
</dbReference>
<reference evidence="2" key="1">
    <citation type="submission" date="2019-12" db="EMBL/GenBank/DDBJ databases">
        <authorList>
            <person name="Cremers G."/>
        </authorList>
    </citation>
    <scope>NUCLEOTIDE SEQUENCE</scope>
    <source>
        <strain evidence="2">Vvax</strain>
    </source>
</reference>
<sequence>MSSLPLDRKRPQAPASGLAPEEIAADLVGLLHRSASAEEFAARLSSVEALPDALRGKSGLVELVRMAMALRNRLELHEQRERGMLAVIESAQDLSSHLDLQGLLKAIANRARNLMGSHLCWLTVVDAKTGEFQVVVADGAISQRTGKMTAGRNLGVAGVVMSTRLPFFTPDYLHDKRFVHDPALDDTFRDEGVAALVGAPLICEDNVIGLLFVADRYHRTHTALNVSILCTLATHAAVAINNAKAFAEAKTALANADLARAELERHARDVQGAAEAHEELTSLLARGASLGALSESVAQLLNGSVLVLDEAGHVIASSRAPGYDGTAAQAYSPNGPHSAELARALRESRQAGRSVAAFAHDGELCRAIAVIGGNDMLGAVLLFRHEDLHGISLRTFERSSSVIGVMLLSQERMDAEKSRDVSALLRTLISPRQGEPALTQDRAERFGLDLSLPLSLLVMETDQSTAGFWSRRLHSDPVLGGQVLDEVDGVMVLACNASRAHGVLEQFGAFARRELGQAYRGVMSRPAQAPAELPALYAALRRGLSVLARLGMRGVVIAQNEMALYSVLFETHDRSSLAAFLDATIGPVTSHDSKRGSELTSTLLTYFDSNQNAKATASRMGIHVNTVRQRLANVEELLGHWGSASRALEIHMALRLWSLSTDSAPPGFLDE</sequence>
<gene>
    <name evidence="2" type="ORF">VVAX_05573</name>
</gene>
<dbReference type="SMART" id="SM00065">
    <property type="entry name" value="GAF"/>
    <property type="match status" value="1"/>
</dbReference>
<dbReference type="Pfam" id="PF13556">
    <property type="entry name" value="HTH_30"/>
    <property type="match status" value="1"/>
</dbReference>
<accession>A0A679JJC5</accession>
<dbReference type="InterPro" id="IPR003018">
    <property type="entry name" value="GAF"/>
</dbReference>
<evidence type="ECO:0000313" key="2">
    <source>
        <dbReference type="EMBL" id="CAA2109302.1"/>
    </source>
</evidence>
<organism evidence="2">
    <name type="scientific">Variovorax paradoxus</name>
    <dbReference type="NCBI Taxonomy" id="34073"/>
    <lineage>
        <taxon>Bacteria</taxon>
        <taxon>Pseudomonadati</taxon>
        <taxon>Pseudomonadota</taxon>
        <taxon>Betaproteobacteria</taxon>
        <taxon>Burkholderiales</taxon>
        <taxon>Comamonadaceae</taxon>
        <taxon>Variovorax</taxon>
    </lineage>
</organism>
<dbReference type="EMBL" id="LR743508">
    <property type="protein sequence ID" value="CAA2109302.1"/>
    <property type="molecule type" value="Genomic_DNA"/>
</dbReference>
<dbReference type="Gene3D" id="1.10.10.2840">
    <property type="entry name" value="PucR C-terminal helix-turn-helix domain"/>
    <property type="match status" value="1"/>
</dbReference>
<dbReference type="RefSeq" id="WP_339093246.1">
    <property type="nucleotide sequence ID" value="NZ_LR743508.1"/>
</dbReference>
<dbReference type="PANTHER" id="PTHR33744">
    <property type="entry name" value="CARBOHYDRATE DIACID REGULATOR"/>
    <property type="match status" value="1"/>
</dbReference>
<dbReference type="Pfam" id="PF01590">
    <property type="entry name" value="GAF"/>
    <property type="match status" value="1"/>
</dbReference>